<feature type="non-terminal residue" evidence="1">
    <location>
        <position position="140"/>
    </location>
</feature>
<dbReference type="HOGENOM" id="CLU_127256_0_0_1"/>
<sequence length="140" mass="15517">MPVTEFAVLEALPPYAVDSAPIQSFLADVGRQQASWSGYPLMFFRDTVSPTHVYLVSGWKDVPAHNVWIASEPNQELLRRAASILAVREFFHLGIDFETMPVGVQRMTWEVSLRGHAGAESDAETVTGGRWNMVWEGAGP</sequence>
<accession>K5VUN0</accession>
<dbReference type="RefSeq" id="XP_007395271.1">
    <property type="nucleotide sequence ID" value="XM_007395209.1"/>
</dbReference>
<organism evidence="1 2">
    <name type="scientific">Phanerochaete carnosa (strain HHB-10118-sp)</name>
    <name type="common">White-rot fungus</name>
    <name type="synonym">Peniophora carnosa</name>
    <dbReference type="NCBI Taxonomy" id="650164"/>
    <lineage>
        <taxon>Eukaryota</taxon>
        <taxon>Fungi</taxon>
        <taxon>Dikarya</taxon>
        <taxon>Basidiomycota</taxon>
        <taxon>Agaricomycotina</taxon>
        <taxon>Agaricomycetes</taxon>
        <taxon>Polyporales</taxon>
        <taxon>Phanerochaetaceae</taxon>
        <taxon>Phanerochaete</taxon>
    </lineage>
</organism>
<dbReference type="GeneID" id="18919941"/>
<evidence type="ECO:0000313" key="2">
    <source>
        <dbReference type="Proteomes" id="UP000008370"/>
    </source>
</evidence>
<reference evidence="1" key="1">
    <citation type="journal article" date="2012" name="BMC Genomics">
        <title>Comparative genomics of the white-rot fungi, Phanerochaete carnosa and P. chrysosporium, to elucidate the genetic basis of the distinct wood types they colonize.</title>
        <authorList>
            <person name="Suzuki H."/>
            <person name="MacDonald J."/>
            <person name="Syed K."/>
            <person name="Salamov A."/>
            <person name="Hori C."/>
            <person name="Aerts A."/>
            <person name="Henrissat B."/>
            <person name="Wiebenga A."/>
            <person name="vanKuyk P.A."/>
            <person name="Barry K."/>
            <person name="Lindquist E."/>
            <person name="LaButti K."/>
            <person name="Lapidus A."/>
            <person name="Lucas S."/>
            <person name="Coutinho P."/>
            <person name="Gong Y."/>
            <person name="Samejima M."/>
            <person name="Mahadevan R."/>
            <person name="Abou-Zaid M."/>
            <person name="de Vries R.P."/>
            <person name="Igarashi K."/>
            <person name="Yadav J.S."/>
            <person name="Grigoriev I.V."/>
            <person name="Master E.R."/>
        </authorList>
    </citation>
    <scope>NUCLEOTIDE SEQUENCE [LARGE SCALE GENOMIC DNA]</scope>
    <source>
        <strain evidence="1">HHB-10118-sp</strain>
    </source>
</reference>
<keyword evidence="2" id="KW-1185">Reference proteome</keyword>
<protein>
    <recommendedName>
        <fullName evidence="3">ABM domain-containing protein</fullName>
    </recommendedName>
</protein>
<proteinExistence type="predicted"/>
<evidence type="ECO:0000313" key="1">
    <source>
        <dbReference type="EMBL" id="EKM55243.1"/>
    </source>
</evidence>
<name>K5VUN0_PHACS</name>
<dbReference type="EMBL" id="JH930472">
    <property type="protein sequence ID" value="EKM55243.1"/>
    <property type="molecule type" value="Genomic_DNA"/>
</dbReference>
<dbReference type="AlphaFoldDB" id="K5VUN0"/>
<evidence type="ECO:0008006" key="3">
    <source>
        <dbReference type="Google" id="ProtNLM"/>
    </source>
</evidence>
<dbReference type="PANTHER" id="PTHR42052">
    <property type="entry name" value="ABM DOMAIN-CONTAINING PROTEIN"/>
    <property type="match status" value="1"/>
</dbReference>
<dbReference type="InParanoid" id="K5VUN0"/>
<dbReference type="PANTHER" id="PTHR42052:SF1">
    <property type="entry name" value="ABM DOMAIN-CONTAINING PROTEIN"/>
    <property type="match status" value="1"/>
</dbReference>
<dbReference type="OrthoDB" id="3542212at2759"/>
<dbReference type="InterPro" id="IPR011008">
    <property type="entry name" value="Dimeric_a/b-barrel"/>
</dbReference>
<gene>
    <name evidence="1" type="ORF">PHACADRAFT_50500</name>
</gene>
<dbReference type="SUPFAM" id="SSF54909">
    <property type="entry name" value="Dimeric alpha+beta barrel"/>
    <property type="match status" value="1"/>
</dbReference>
<dbReference type="KEGG" id="pco:PHACADRAFT_50500"/>
<dbReference type="Proteomes" id="UP000008370">
    <property type="component" value="Unassembled WGS sequence"/>
</dbReference>